<organism evidence="4">
    <name type="scientific">Thiothrix subterranea</name>
    <dbReference type="NCBI Taxonomy" id="2735563"/>
    <lineage>
        <taxon>Bacteria</taxon>
        <taxon>Pseudomonadati</taxon>
        <taxon>Pseudomonadota</taxon>
        <taxon>Gammaproteobacteria</taxon>
        <taxon>Thiotrichales</taxon>
        <taxon>Thiotrichaceae</taxon>
        <taxon>Thiothrix</taxon>
    </lineage>
</organism>
<dbReference type="InterPro" id="IPR028098">
    <property type="entry name" value="Glyco_trans_4-like_N"/>
</dbReference>
<feature type="region of interest" description="Disordered" evidence="1">
    <location>
        <begin position="357"/>
        <end position="380"/>
    </location>
</feature>
<gene>
    <name evidence="3" type="ORF">RCC75_07530</name>
    <name evidence="4" type="ORF">RCG00_01060</name>
</gene>
<dbReference type="InterPro" id="IPR050194">
    <property type="entry name" value="Glycosyltransferase_grp1"/>
</dbReference>
<dbReference type="PANTHER" id="PTHR45947">
    <property type="entry name" value="SULFOQUINOVOSYL TRANSFERASE SQD2"/>
    <property type="match status" value="1"/>
</dbReference>
<dbReference type="SUPFAM" id="SSF53756">
    <property type="entry name" value="UDP-Glycosyltransferase/glycogen phosphorylase"/>
    <property type="match status" value="1"/>
</dbReference>
<evidence type="ECO:0000313" key="3">
    <source>
        <dbReference type="EMBL" id="MDQ5768374.1"/>
    </source>
</evidence>
<dbReference type="GO" id="GO:0016757">
    <property type="term" value="F:glycosyltransferase activity"/>
    <property type="evidence" value="ECO:0007669"/>
    <property type="project" value="UniProtKB-KW"/>
</dbReference>
<evidence type="ECO:0000313" key="5">
    <source>
        <dbReference type="Proteomes" id="UP001223336"/>
    </source>
</evidence>
<dbReference type="Gene3D" id="3.40.50.2000">
    <property type="entry name" value="Glycogen Phosphorylase B"/>
    <property type="match status" value="2"/>
</dbReference>
<dbReference type="AlphaFoldDB" id="A0AA51QZF7"/>
<evidence type="ECO:0000256" key="1">
    <source>
        <dbReference type="SAM" id="MobiDB-lite"/>
    </source>
</evidence>
<dbReference type="EC" id="2.4.-.-" evidence="4"/>
<keyword evidence="4" id="KW-0808">Transferase</keyword>
<sequence length="380" mass="41765">MKVIHVAESFAAGVLHFVAQLTHAMPEHEHIVIHGKRPDTPNNYASLFSNKVKLLAWHGVSRDISPWGDVLALLRLMRLLSKHDADVIHLHSSKAGFLGRIAAKLLWQSGKVIYTPHGVAFLRQDVTSLKQTLFIGLEKVASLCSGQVIACSASEAASFHAHGIAADYINNGITCARLPESALSKSDDAPCTIAVVGRISNQKNPARFNAIAQAFANEPQFRFVWVGDGELRHLLTAPNIRCTGWVSTKEVAQELQMADVYLSTSSWEGLPLSGLEAMCYRLPMVLSECTGHTDIVQDGRNGYLFQHDDTAVLALKTLAGDAALRERLGRASRELLEQQFTVQQMADSYRRVYIQSSSEQQPIGHDASTFTEFKNPSPKV</sequence>
<evidence type="ECO:0000313" key="4">
    <source>
        <dbReference type="EMBL" id="WML86962.1"/>
    </source>
</evidence>
<dbReference type="EMBL" id="CP133217">
    <property type="protein sequence ID" value="WML86962.1"/>
    <property type="molecule type" value="Genomic_DNA"/>
</dbReference>
<dbReference type="EMBL" id="JAVFKN010000008">
    <property type="protein sequence ID" value="MDQ5768374.1"/>
    <property type="molecule type" value="Genomic_DNA"/>
</dbReference>
<feature type="domain" description="Glycosyltransferase subfamily 4-like N-terminal" evidence="2">
    <location>
        <begin position="16"/>
        <end position="176"/>
    </location>
</feature>
<accession>A0AA51QZF7</accession>
<keyword evidence="5" id="KW-1185">Reference proteome</keyword>
<name>A0AA51QZF7_9GAMM</name>
<protein>
    <submittedName>
        <fullName evidence="4">Glycosyltransferase</fullName>
        <ecNumber evidence="4">2.4.-.-</ecNumber>
    </submittedName>
</protein>
<proteinExistence type="predicted"/>
<evidence type="ECO:0000259" key="2">
    <source>
        <dbReference type="Pfam" id="PF13439"/>
    </source>
</evidence>
<dbReference type="RefSeq" id="WP_308134418.1">
    <property type="nucleotide sequence ID" value="NZ_CP133197.1"/>
</dbReference>
<dbReference type="Pfam" id="PF13692">
    <property type="entry name" value="Glyco_trans_1_4"/>
    <property type="match status" value="1"/>
</dbReference>
<reference evidence="4 5" key="1">
    <citation type="submission" date="2023-08" db="EMBL/GenBank/DDBJ databases">
        <title>New molecular markers tilS and rpoB for phylogenetic and monitoring studies of the genus Thiothrix biodiversity.</title>
        <authorList>
            <person name="Ravin N.V."/>
            <person name="Smolyakov D."/>
            <person name="Markov N.D."/>
            <person name="Beletsky A.V."/>
            <person name="Mardanov A.V."/>
            <person name="Rudenko T.S."/>
            <person name="Grabovich M.Y."/>
        </authorList>
    </citation>
    <scope>NUCLEOTIDE SEQUENCE</scope>
    <source>
        <strain evidence="4">DNT52</strain>
        <strain evidence="3 5">H33</strain>
    </source>
</reference>
<dbReference type="Proteomes" id="UP001223336">
    <property type="component" value="Unassembled WGS sequence"/>
</dbReference>
<dbReference type="Pfam" id="PF13439">
    <property type="entry name" value="Glyco_transf_4"/>
    <property type="match status" value="1"/>
</dbReference>
<keyword evidence="4" id="KW-0328">Glycosyltransferase</keyword>
<dbReference type="Proteomes" id="UP001229862">
    <property type="component" value="Chromosome"/>
</dbReference>
<dbReference type="PANTHER" id="PTHR45947:SF3">
    <property type="entry name" value="SULFOQUINOVOSYL TRANSFERASE SQD2"/>
    <property type="match status" value="1"/>
</dbReference>